<proteinExistence type="inferred from homology"/>
<feature type="binding site" evidence="9">
    <location>
        <position position="14"/>
    </location>
    <ligand>
        <name>NADPH</name>
        <dbReference type="ChEBI" id="CHEBI:57783"/>
    </ligand>
</feature>
<dbReference type="SUPFAM" id="SSF55347">
    <property type="entry name" value="Glyceraldehyde-3-phosphate dehydrogenase-like, C-terminal domain"/>
    <property type="match status" value="1"/>
</dbReference>
<dbReference type="Proteomes" id="UP000595917">
    <property type="component" value="Chromosome"/>
</dbReference>
<dbReference type="GO" id="GO:0030145">
    <property type="term" value="F:manganese ion binding"/>
    <property type="evidence" value="ECO:0007669"/>
    <property type="project" value="TreeGrafter"/>
</dbReference>
<dbReference type="PANTHER" id="PTHR30525:SF0">
    <property type="entry name" value="1-DEOXY-D-XYLULOSE 5-PHOSPHATE REDUCTOISOMERASE, CHLOROPLASTIC"/>
    <property type="match status" value="1"/>
</dbReference>
<evidence type="ECO:0000256" key="5">
    <source>
        <dbReference type="ARBA" id="ARBA00023002"/>
    </source>
</evidence>
<feature type="domain" description="1-deoxy-D-xylulose 5-phosphate reductoisomerase N-terminal" evidence="10">
    <location>
        <begin position="5"/>
        <end position="125"/>
    </location>
</feature>
<evidence type="ECO:0000256" key="8">
    <source>
        <dbReference type="ARBA" id="ARBA00048543"/>
    </source>
</evidence>
<evidence type="ECO:0000313" key="14">
    <source>
        <dbReference type="Proteomes" id="UP000595917"/>
    </source>
</evidence>
<evidence type="ECO:0000256" key="1">
    <source>
        <dbReference type="ARBA" id="ARBA00005094"/>
    </source>
</evidence>
<evidence type="ECO:0000313" key="13">
    <source>
        <dbReference type="EMBL" id="QQO08084.1"/>
    </source>
</evidence>
<feature type="binding site" evidence="9">
    <location>
        <position position="143"/>
    </location>
    <ligand>
        <name>Mn(2+)</name>
        <dbReference type="ChEBI" id="CHEBI:29035"/>
    </ligand>
</feature>
<dbReference type="InterPro" id="IPR036291">
    <property type="entry name" value="NAD(P)-bd_dom_sf"/>
</dbReference>
<feature type="domain" description="DXP reductoisomerase C-terminal" evidence="12">
    <location>
        <begin position="254"/>
        <end position="369"/>
    </location>
</feature>
<comment type="catalytic activity">
    <reaction evidence="8">
        <text>2-C-methyl-D-erythritol 4-phosphate + NADP(+) = 1-deoxy-D-xylulose 5-phosphate + NADPH + H(+)</text>
        <dbReference type="Rhea" id="RHEA:13717"/>
        <dbReference type="ChEBI" id="CHEBI:15378"/>
        <dbReference type="ChEBI" id="CHEBI:57783"/>
        <dbReference type="ChEBI" id="CHEBI:57792"/>
        <dbReference type="ChEBI" id="CHEBI:58262"/>
        <dbReference type="ChEBI" id="CHEBI:58349"/>
        <dbReference type="EC" id="1.1.1.267"/>
    </reaction>
    <physiologicalReaction direction="right-to-left" evidence="8">
        <dbReference type="Rhea" id="RHEA:13719"/>
    </physiologicalReaction>
</comment>
<evidence type="ECO:0000259" key="10">
    <source>
        <dbReference type="Pfam" id="PF02670"/>
    </source>
</evidence>
<dbReference type="PIRSF" id="PIRSF006205">
    <property type="entry name" value="Dxp_reductismrs"/>
    <property type="match status" value="1"/>
</dbReference>
<feature type="binding site" evidence="9">
    <location>
        <position position="211"/>
    </location>
    <ligand>
        <name>1-deoxy-D-xylulose 5-phosphate</name>
        <dbReference type="ChEBI" id="CHEBI:57792"/>
    </ligand>
</feature>
<dbReference type="GO" id="GO:0051484">
    <property type="term" value="P:isopentenyl diphosphate biosynthetic process, methylerythritol 4-phosphate pathway involved in terpenoid biosynthetic process"/>
    <property type="evidence" value="ECO:0007669"/>
    <property type="project" value="TreeGrafter"/>
</dbReference>
<dbReference type="SUPFAM" id="SSF69055">
    <property type="entry name" value="1-deoxy-D-xylulose-5-phosphate reductoisomerase, C-terminal domain"/>
    <property type="match status" value="1"/>
</dbReference>
<feature type="binding site" evidence="9">
    <location>
        <position position="118"/>
    </location>
    <ligand>
        <name>1-deoxy-D-xylulose 5-phosphate</name>
        <dbReference type="ChEBI" id="CHEBI:57792"/>
    </ligand>
</feature>
<organism evidence="13 14">
    <name type="scientific">Breznakiella homolactica</name>
    <dbReference type="NCBI Taxonomy" id="2798577"/>
    <lineage>
        <taxon>Bacteria</taxon>
        <taxon>Pseudomonadati</taxon>
        <taxon>Spirochaetota</taxon>
        <taxon>Spirochaetia</taxon>
        <taxon>Spirochaetales</taxon>
        <taxon>Breznakiellaceae</taxon>
        <taxon>Breznakiella</taxon>
    </lineage>
</organism>
<dbReference type="Pfam" id="PF13288">
    <property type="entry name" value="DXPR_C"/>
    <property type="match status" value="1"/>
</dbReference>
<evidence type="ECO:0000259" key="11">
    <source>
        <dbReference type="Pfam" id="PF08436"/>
    </source>
</evidence>
<dbReference type="Gene3D" id="3.40.50.720">
    <property type="entry name" value="NAD(P)-binding Rossmann-like Domain"/>
    <property type="match status" value="1"/>
</dbReference>
<dbReference type="KEGG" id="bhc:JFL75_14190"/>
<evidence type="ECO:0000256" key="3">
    <source>
        <dbReference type="ARBA" id="ARBA00022723"/>
    </source>
</evidence>
<dbReference type="Pfam" id="PF02670">
    <property type="entry name" value="DXP_reductoisom"/>
    <property type="match status" value="1"/>
</dbReference>
<dbReference type="InterPro" id="IPR013644">
    <property type="entry name" value="DXP_reductoisomerase_C"/>
</dbReference>
<dbReference type="Pfam" id="PF08436">
    <property type="entry name" value="DXP_redisom_C"/>
    <property type="match status" value="1"/>
</dbReference>
<comment type="function">
    <text evidence="9">Catalyzes the NADPH-dependent rearrangement and reduction of 1-deoxy-D-xylulose-5-phosphate (DXP) to 2-C-methyl-D-erythritol 4-phosphate (MEP).</text>
</comment>
<dbReference type="GO" id="GO:0030604">
    <property type="term" value="F:1-deoxy-D-xylulose-5-phosphate reductoisomerase activity"/>
    <property type="evidence" value="ECO:0007669"/>
    <property type="project" value="UniProtKB-UniRule"/>
</dbReference>
<dbReference type="InterPro" id="IPR026877">
    <property type="entry name" value="DXPR_C"/>
</dbReference>
<dbReference type="InterPro" id="IPR036169">
    <property type="entry name" value="DXPR_C_sf"/>
</dbReference>
<keyword evidence="5 9" id="KW-0560">Oxidoreductase</keyword>
<feature type="binding site" evidence="9">
    <location>
        <position position="210"/>
    </location>
    <ligand>
        <name>1-deoxy-D-xylulose 5-phosphate</name>
        <dbReference type="ChEBI" id="CHEBI:57792"/>
    </ligand>
</feature>
<feature type="binding site" evidence="9">
    <location>
        <position position="39"/>
    </location>
    <ligand>
        <name>NADPH</name>
        <dbReference type="ChEBI" id="CHEBI:57783"/>
    </ligand>
</feature>
<feature type="binding site" evidence="9">
    <location>
        <position position="145"/>
    </location>
    <ligand>
        <name>1-deoxy-D-xylulose 5-phosphate</name>
        <dbReference type="ChEBI" id="CHEBI:57792"/>
    </ligand>
</feature>
<feature type="binding site" evidence="9">
    <location>
        <position position="198"/>
    </location>
    <ligand>
        <name>NADPH</name>
        <dbReference type="ChEBI" id="CHEBI:57783"/>
    </ligand>
</feature>
<feature type="binding site" evidence="9">
    <location>
        <position position="144"/>
    </location>
    <ligand>
        <name>1-deoxy-D-xylulose 5-phosphate</name>
        <dbReference type="ChEBI" id="CHEBI:57792"/>
    </ligand>
</feature>
<dbReference type="RefSeq" id="WP_215625390.1">
    <property type="nucleotide sequence ID" value="NZ_CP067089.2"/>
</dbReference>
<accession>A0A7T7XKI1</accession>
<keyword evidence="9" id="KW-0460">Magnesium</keyword>
<dbReference type="UniPathway" id="UPA00056">
    <property type="reaction ID" value="UER00092"/>
</dbReference>
<keyword evidence="4 9" id="KW-0521">NADP</keyword>
<reference evidence="13" key="1">
    <citation type="submission" date="2021-01" db="EMBL/GenBank/DDBJ databases">
        <title>Description of Breznakiella homolactica.</title>
        <authorList>
            <person name="Song Y."/>
            <person name="Brune A."/>
        </authorList>
    </citation>
    <scope>NUCLEOTIDE SEQUENCE</scope>
    <source>
        <strain evidence="13">RmG30</strain>
    </source>
</reference>
<evidence type="ECO:0000256" key="7">
    <source>
        <dbReference type="ARBA" id="ARBA00023229"/>
    </source>
</evidence>
<feature type="binding site" evidence="9">
    <location>
        <position position="117"/>
    </location>
    <ligand>
        <name>NADPH</name>
        <dbReference type="ChEBI" id="CHEBI:57783"/>
    </ligand>
</feature>
<sequence>MKKRVAVLGATGSIGRSTLDVIRADRDRFEVVLLSSHVNAEELIRLGSEFPGAVLALSGTPQKPQEYPGIRFFGEDGLLRAIAETGPQIGVNGIAGAAGLKPSLALLENRADLALANKETVVMAGPLVFAAAEKNGVKLLPVDSEHSAIFNLIEAHGSGCIEEILLTASGGPFRKRSAGSMAAITPKEALAHPTWSMGPKITIDSATMANKGLEVIEAVRLFGIDPGSLTVVVHPQSVVHSMVRLRDGAVYAQLSKPDMRHPIHNALYWPECAYCGFGRLSFSGLTLEFEKPDSEKFPMLPLAYSAARLGGCYPAAYNAANEEAVAAFLSGKIAFTAIPEITSAVLQNDWQDRDDSLNSILNADKKARETAQTYISEKYGCY</sequence>
<evidence type="ECO:0000256" key="2">
    <source>
        <dbReference type="ARBA" id="ARBA00006825"/>
    </source>
</evidence>
<dbReference type="Gene3D" id="1.10.1740.10">
    <property type="match status" value="1"/>
</dbReference>
<feature type="binding site" evidence="9">
    <location>
        <position position="214"/>
    </location>
    <ligand>
        <name>1-deoxy-D-xylulose 5-phosphate</name>
        <dbReference type="ChEBI" id="CHEBI:57792"/>
    </ligand>
</feature>
<feature type="binding site" evidence="9">
    <location>
        <position position="13"/>
    </location>
    <ligand>
        <name>NADPH</name>
        <dbReference type="ChEBI" id="CHEBI:57783"/>
    </ligand>
</feature>
<evidence type="ECO:0000256" key="9">
    <source>
        <dbReference type="HAMAP-Rule" id="MF_00183"/>
    </source>
</evidence>
<comment type="cofactor">
    <cofactor evidence="9">
        <name>Mg(2+)</name>
        <dbReference type="ChEBI" id="CHEBI:18420"/>
    </cofactor>
    <cofactor evidence="9">
        <name>Mn(2+)</name>
        <dbReference type="ChEBI" id="CHEBI:29035"/>
    </cofactor>
</comment>
<feature type="binding site" evidence="9">
    <location>
        <position position="169"/>
    </location>
    <ligand>
        <name>1-deoxy-D-xylulose 5-phosphate</name>
        <dbReference type="ChEBI" id="CHEBI:57792"/>
    </ligand>
</feature>
<feature type="binding site" evidence="9">
    <location>
        <position position="214"/>
    </location>
    <ligand>
        <name>Mn(2+)</name>
        <dbReference type="ChEBI" id="CHEBI:29035"/>
    </ligand>
</feature>
<comment type="similarity">
    <text evidence="2 9">Belongs to the DXR family.</text>
</comment>
<feature type="binding site" evidence="9">
    <location>
        <position position="119"/>
    </location>
    <ligand>
        <name>NADPH</name>
        <dbReference type="ChEBI" id="CHEBI:57783"/>
    </ligand>
</feature>
<keyword evidence="14" id="KW-1185">Reference proteome</keyword>
<feature type="domain" description="1-deoxy-D-xylulose 5-phosphate reductoisomerase C-terminal" evidence="11">
    <location>
        <begin position="139"/>
        <end position="222"/>
    </location>
</feature>
<feature type="binding site" evidence="9">
    <location>
        <position position="12"/>
    </location>
    <ligand>
        <name>NADPH</name>
        <dbReference type="ChEBI" id="CHEBI:57783"/>
    </ligand>
</feature>
<keyword evidence="7 9" id="KW-0414">Isoprene biosynthesis</keyword>
<dbReference type="InterPro" id="IPR003821">
    <property type="entry name" value="DXP_reductoisomerase"/>
</dbReference>
<dbReference type="NCBIfam" id="TIGR00243">
    <property type="entry name" value="Dxr"/>
    <property type="match status" value="1"/>
</dbReference>
<dbReference type="AlphaFoldDB" id="A0A7T7XKI1"/>
<dbReference type="EC" id="1.1.1.267" evidence="9"/>
<feature type="binding site" evidence="9">
    <location>
        <position position="145"/>
    </location>
    <ligand>
        <name>Mn(2+)</name>
        <dbReference type="ChEBI" id="CHEBI:29035"/>
    </ligand>
</feature>
<keyword evidence="6 9" id="KW-0464">Manganese</keyword>
<feature type="binding site" evidence="9">
    <location>
        <position position="192"/>
    </location>
    <ligand>
        <name>1-deoxy-D-xylulose 5-phosphate</name>
        <dbReference type="ChEBI" id="CHEBI:57792"/>
    </ligand>
</feature>
<gene>
    <name evidence="9" type="primary">dxr</name>
    <name evidence="13" type="ORF">JFL75_14190</name>
</gene>
<evidence type="ECO:0000259" key="12">
    <source>
        <dbReference type="Pfam" id="PF13288"/>
    </source>
</evidence>
<dbReference type="GO" id="GO:0070402">
    <property type="term" value="F:NADPH binding"/>
    <property type="evidence" value="ECO:0007669"/>
    <property type="project" value="InterPro"/>
</dbReference>
<dbReference type="EMBL" id="CP067089">
    <property type="protein sequence ID" value="QQO08084.1"/>
    <property type="molecule type" value="Genomic_DNA"/>
</dbReference>
<evidence type="ECO:0000256" key="4">
    <source>
        <dbReference type="ARBA" id="ARBA00022857"/>
    </source>
</evidence>
<dbReference type="HAMAP" id="MF_00183">
    <property type="entry name" value="DXP_reductoisom"/>
    <property type="match status" value="1"/>
</dbReference>
<feature type="binding site" evidence="9">
    <location>
        <position position="205"/>
    </location>
    <ligand>
        <name>1-deoxy-D-xylulose 5-phosphate</name>
        <dbReference type="ChEBI" id="CHEBI:57792"/>
    </ligand>
</feature>
<protein>
    <recommendedName>
        <fullName evidence="9">1-deoxy-D-xylulose 5-phosphate reductoisomerase</fullName>
        <shortName evidence="9">DXP reductoisomerase</shortName>
        <ecNumber evidence="9">1.1.1.267</ecNumber>
    </recommendedName>
    <alternativeName>
        <fullName evidence="9">1-deoxyxylulose-5-phosphate reductoisomerase</fullName>
    </alternativeName>
    <alternativeName>
        <fullName evidence="9">2-C-methyl-D-erythritol 4-phosphate synthase</fullName>
    </alternativeName>
</protein>
<comment type="pathway">
    <text evidence="1 9">Isoprenoid biosynthesis; isopentenyl diphosphate biosynthesis via DXP pathway; isopentenyl diphosphate from 1-deoxy-D-xylulose 5-phosphate: step 1/6.</text>
</comment>
<dbReference type="SUPFAM" id="SSF51735">
    <property type="entry name" value="NAD(P)-binding Rossmann-fold domains"/>
    <property type="match status" value="1"/>
</dbReference>
<keyword evidence="3 9" id="KW-0479">Metal-binding</keyword>
<feature type="binding site" evidence="9">
    <location>
        <position position="11"/>
    </location>
    <ligand>
        <name>NADPH</name>
        <dbReference type="ChEBI" id="CHEBI:57783"/>
    </ligand>
</feature>
<dbReference type="PANTHER" id="PTHR30525">
    <property type="entry name" value="1-DEOXY-D-XYLULOSE 5-PHOSPHATE REDUCTOISOMERASE"/>
    <property type="match status" value="1"/>
</dbReference>
<dbReference type="InterPro" id="IPR013512">
    <property type="entry name" value="DXP_reductoisomerase_N"/>
</dbReference>
<comment type="caution">
    <text evidence="9">Lacks conserved residue(s) required for the propagation of feature annotation.</text>
</comment>
<name>A0A7T7XKI1_9SPIR</name>
<evidence type="ECO:0000256" key="6">
    <source>
        <dbReference type="ARBA" id="ARBA00023211"/>
    </source>
</evidence>